<proteinExistence type="predicted"/>
<dbReference type="PANTHER" id="PTHR30032">
    <property type="entry name" value="N-ACETYLMURAMOYL-L-ALANINE AMIDASE-RELATED"/>
    <property type="match status" value="1"/>
</dbReference>
<dbReference type="OrthoDB" id="3268660at2"/>
<name>A0A1L5F6S3_CLOKL</name>
<dbReference type="InterPro" id="IPR051922">
    <property type="entry name" value="Bact_Sporulation_Assoc"/>
</dbReference>
<reference evidence="1 2" key="1">
    <citation type="submission" date="2016-12" db="EMBL/GenBank/DDBJ databases">
        <title>Complete genome sequence of Clostridium kluyveri JZZ isolated from the pit mud of a Chinese flavor liquor-making factory.</title>
        <authorList>
            <person name="Wang Y."/>
        </authorList>
    </citation>
    <scope>NUCLEOTIDE SEQUENCE [LARGE SCALE GENOMIC DNA]</scope>
    <source>
        <strain evidence="1 2">JZZ</strain>
    </source>
</reference>
<dbReference type="Pfam" id="PF04122">
    <property type="entry name" value="CW_binding_2"/>
    <property type="match status" value="3"/>
</dbReference>
<accession>A0A1L5F6S3</accession>
<organism evidence="1 2">
    <name type="scientific">Clostridium kluyveri</name>
    <dbReference type="NCBI Taxonomy" id="1534"/>
    <lineage>
        <taxon>Bacteria</taxon>
        <taxon>Bacillati</taxon>
        <taxon>Bacillota</taxon>
        <taxon>Clostridia</taxon>
        <taxon>Eubacteriales</taxon>
        <taxon>Clostridiaceae</taxon>
        <taxon>Clostridium</taxon>
    </lineage>
</organism>
<dbReference type="RefSeq" id="WP_073538356.1">
    <property type="nucleotide sequence ID" value="NZ_CP018335.1"/>
</dbReference>
<dbReference type="Proteomes" id="UP000184604">
    <property type="component" value="Chromosome"/>
</dbReference>
<evidence type="ECO:0000313" key="1">
    <source>
        <dbReference type="EMBL" id="APM38694.1"/>
    </source>
</evidence>
<sequence>MTKKFLGFIFAFAVILLFGINVKADSPQVTRLGGYDRYQTNTDIVNQMWEKSEYVVIVSGENFPDALSATVLAKKYNAPILLTYLDFYSEQEEQLDKLGVKKAFIIGGTGVVPKSIEDTLSKKGIEYERIYGNDRYETSVAVANKIGSENGIIVTTGSDYSDALSVSSIAGKLQMPIILSQKDGLEYAQNKFISENNIPKTYVLGSMDVISNITAYTFPNAKRIAMGNSRYDRNLDIINTFTSYIDFSTVILASGADFPDALSGTALAALNGNPIILIGEYSYSGRTEKANDNFIETLLGNEDTKNIYALGLEGSISEDNLNSIVNSSKALNIVKSNITLSSNLRFGNMGMYSYDGSDYYRIALYAYNEAANVWLMGNYKYDFLVDTKTLEIYKMYNDSDDIIPLDGNNIESVSDGEVPMFNGMLNIPVFNGILNIEQALDLVKSQIELEANEYIHIPFEESRLITTYDGDKCYCIVKDYNETGDPDDRTELCEYLVNISTGQVTQCIQGQYTPIS</sequence>
<protein>
    <submittedName>
        <fullName evidence="1">Cell wall-binding repeat 2 family protein</fullName>
    </submittedName>
</protein>
<dbReference type="InterPro" id="IPR007253">
    <property type="entry name" value="Cell_wall-bd_2"/>
</dbReference>
<evidence type="ECO:0000313" key="2">
    <source>
        <dbReference type="Proteomes" id="UP000184604"/>
    </source>
</evidence>
<dbReference type="Gene3D" id="3.40.50.12090">
    <property type="match status" value="2"/>
</dbReference>
<dbReference type="AlphaFoldDB" id="A0A1L5F6S3"/>
<gene>
    <name evidence="1" type="ORF">BS101_08010</name>
</gene>
<dbReference type="PANTHER" id="PTHR30032:SF8">
    <property type="entry name" value="GERMINATION-SPECIFIC N-ACETYLMURAMOYL-L-ALANINE AMIDASE"/>
    <property type="match status" value="1"/>
</dbReference>
<dbReference type="EMBL" id="CP018335">
    <property type="protein sequence ID" value="APM38694.1"/>
    <property type="molecule type" value="Genomic_DNA"/>
</dbReference>